<name>A0A4D6KSR8_VIGUN</name>
<gene>
    <name evidence="8" type="ORF">DEO72_LG2g65</name>
</gene>
<dbReference type="Gramene" id="Vigun03g445200.1.v1.2">
    <property type="protein sequence ID" value="Vigun03g445200.1.v1.2"/>
    <property type="gene ID" value="Vigun03g445200.v1.2"/>
</dbReference>
<dbReference type="Pfam" id="PF08640">
    <property type="entry name" value="U3_assoc_6"/>
    <property type="match status" value="1"/>
</dbReference>
<evidence type="ECO:0000256" key="4">
    <source>
        <dbReference type="ARBA" id="ARBA00022737"/>
    </source>
</evidence>
<comment type="similarity">
    <text evidence="2">Belongs to the UTP6 family.</text>
</comment>
<dbReference type="GO" id="GO:0034388">
    <property type="term" value="C:Pwp2p-containing subcomplex of 90S preribosome"/>
    <property type="evidence" value="ECO:0007669"/>
    <property type="project" value="TreeGrafter"/>
</dbReference>
<dbReference type="InterPro" id="IPR056907">
    <property type="entry name" value="UTP6_C"/>
</dbReference>
<evidence type="ECO:0000256" key="3">
    <source>
        <dbReference type="ARBA" id="ARBA00022552"/>
    </source>
</evidence>
<dbReference type="InterPro" id="IPR003107">
    <property type="entry name" value="HAT"/>
</dbReference>
<evidence type="ECO:0000259" key="7">
    <source>
        <dbReference type="Pfam" id="PF24892"/>
    </source>
</evidence>
<dbReference type="GO" id="GO:0032040">
    <property type="term" value="C:small-subunit processome"/>
    <property type="evidence" value="ECO:0007669"/>
    <property type="project" value="TreeGrafter"/>
</dbReference>
<dbReference type="GO" id="GO:0030515">
    <property type="term" value="F:snoRNA binding"/>
    <property type="evidence" value="ECO:0007669"/>
    <property type="project" value="InterPro"/>
</dbReference>
<accession>A0A4D6KSR8</accession>
<dbReference type="FunFam" id="1.25.40.10:FF:000563">
    <property type="entry name" value="U3 small nucleolar RNA-associated protein 6"/>
    <property type="match status" value="1"/>
</dbReference>
<dbReference type="OrthoDB" id="28112at2759"/>
<comment type="subcellular location">
    <subcellularLocation>
        <location evidence="1">Nucleus</location>
        <location evidence="1">Nucleolus</location>
    </subcellularLocation>
</comment>
<dbReference type="InterPro" id="IPR013949">
    <property type="entry name" value="Utp6"/>
</dbReference>
<keyword evidence="3" id="KW-0698">rRNA processing</keyword>
<reference evidence="8 9" key="1">
    <citation type="submission" date="2019-04" db="EMBL/GenBank/DDBJ databases">
        <title>An improved genome assembly and genetic linkage map for asparagus bean, Vigna unguiculata ssp. sesquipedialis.</title>
        <authorList>
            <person name="Xia Q."/>
            <person name="Zhang R."/>
            <person name="Dong Y."/>
        </authorList>
    </citation>
    <scope>NUCLEOTIDE SEQUENCE [LARGE SCALE GENOMIC DNA]</scope>
    <source>
        <tissue evidence="8">Leaf</tissue>
    </source>
</reference>
<dbReference type="Proteomes" id="UP000501690">
    <property type="component" value="Linkage Group LG2"/>
</dbReference>
<dbReference type="GO" id="GO:0000462">
    <property type="term" value="P:maturation of SSU-rRNA from tricistronic rRNA transcript (SSU-rRNA, 5.8S rRNA, LSU-rRNA)"/>
    <property type="evidence" value="ECO:0007669"/>
    <property type="project" value="InterPro"/>
</dbReference>
<keyword evidence="4" id="KW-0677">Repeat</keyword>
<dbReference type="PANTHER" id="PTHR23271:SF1">
    <property type="entry name" value="U3 SMALL NUCLEOLAR RNA-ASSOCIATED PROTEIN 6 HOMOLOG"/>
    <property type="match status" value="1"/>
</dbReference>
<dbReference type="PANTHER" id="PTHR23271">
    <property type="entry name" value="HEPATOCELLULAR CARCINOMA-ASSOCIATED ANTIGEN 66"/>
    <property type="match status" value="1"/>
</dbReference>
<dbReference type="AlphaFoldDB" id="A0A4D6KSR8"/>
<proteinExistence type="inferred from homology"/>
<evidence type="ECO:0000313" key="8">
    <source>
        <dbReference type="EMBL" id="QCD79750.1"/>
    </source>
</evidence>
<feature type="domain" description="U3 small nucleolar RNA-associated protein 6 N-terminal" evidence="6">
    <location>
        <begin position="9"/>
        <end position="85"/>
    </location>
</feature>
<evidence type="ECO:0000313" key="9">
    <source>
        <dbReference type="Proteomes" id="UP000501690"/>
    </source>
</evidence>
<evidence type="ECO:0000259" key="6">
    <source>
        <dbReference type="Pfam" id="PF08640"/>
    </source>
</evidence>
<dbReference type="SMART" id="SM00386">
    <property type="entry name" value="HAT"/>
    <property type="match status" value="7"/>
</dbReference>
<feature type="domain" description="U3 small nucleolar RNA-associated protein 6 homolog C-terminal" evidence="7">
    <location>
        <begin position="348"/>
        <end position="639"/>
    </location>
</feature>
<dbReference type="SUPFAM" id="SSF48452">
    <property type="entry name" value="TPR-like"/>
    <property type="match status" value="1"/>
</dbReference>
<dbReference type="Gene3D" id="1.25.40.10">
    <property type="entry name" value="Tetratricopeptide repeat domain"/>
    <property type="match status" value="3"/>
</dbReference>
<dbReference type="Pfam" id="PF24892">
    <property type="entry name" value="UTP6_C"/>
    <property type="match status" value="1"/>
</dbReference>
<dbReference type="EMBL" id="CP039346">
    <property type="protein sequence ID" value="QCD79750.1"/>
    <property type="molecule type" value="Genomic_DNA"/>
</dbReference>
<evidence type="ECO:0000256" key="5">
    <source>
        <dbReference type="ARBA" id="ARBA00023242"/>
    </source>
</evidence>
<dbReference type="InterPro" id="IPR055347">
    <property type="entry name" value="UTP6_N"/>
</dbReference>
<keyword evidence="5" id="KW-0539">Nucleus</keyword>
<keyword evidence="9" id="KW-1185">Reference proteome</keyword>
<sequence length="651" mass="75056">MADVVQYRLERMVDELDDLEQRGLFNRLEIAEIVKQRRKFEYRLKRPCPLKQDFLTYIEYETQLDALRELRKKSVARELKKQGNKKLKMSKSDVAGLLRIIEIYELALKRYKGDIDLWFRYLEFCRIREHGRMKKALAKVIRFHPKVPGVWIYAAAWEFDHNMNVAAARALMQEGLRVCPTSEDLWVEYLRLELTYLNKLKARKVALGEDEGTLTRDDEKQWRDENKELFMSLDEKVEGDDNDGANVGSDQSEKKQELFAEHGMNIFKTVYGGAVEAVPSSLSLRKRFLEILEGTNLSDYEDMCKKILNDTKRDFSSQPGFWDWLARRECDLENGQGMSEEVIIPQVEKAIQVYDEALKNMPSGTMFSLYANFLLAIIAPKEGETNIIEPSGQAVNYISHLLSIYGRAESMGCITEELACKHVSLHLQLRQLEEARKLAAKLCSGKLAESVELWVLRITIEIRYITRSSPTPSDADMQTLFELFQQSLMKFSASKSSNLWLKALKFYANQRQYFDKLVEISVVTLVRDGGSENGFSLSSAIVSFVLQKDGIQQTRDIYKRFLALPHPGLALHRHCIDLETNLASIGDKDGLINARKLYESALATYDQNVSLWQDYYRMETKMGTSEKATAIYWRARRVLKDASEFVASPDM</sequence>
<evidence type="ECO:0000256" key="2">
    <source>
        <dbReference type="ARBA" id="ARBA00010734"/>
    </source>
</evidence>
<dbReference type="InterPro" id="IPR011990">
    <property type="entry name" value="TPR-like_helical_dom_sf"/>
</dbReference>
<organism evidence="8 9">
    <name type="scientific">Vigna unguiculata</name>
    <name type="common">Cowpea</name>
    <dbReference type="NCBI Taxonomy" id="3917"/>
    <lineage>
        <taxon>Eukaryota</taxon>
        <taxon>Viridiplantae</taxon>
        <taxon>Streptophyta</taxon>
        <taxon>Embryophyta</taxon>
        <taxon>Tracheophyta</taxon>
        <taxon>Spermatophyta</taxon>
        <taxon>Magnoliopsida</taxon>
        <taxon>eudicotyledons</taxon>
        <taxon>Gunneridae</taxon>
        <taxon>Pentapetalae</taxon>
        <taxon>rosids</taxon>
        <taxon>fabids</taxon>
        <taxon>Fabales</taxon>
        <taxon>Fabaceae</taxon>
        <taxon>Papilionoideae</taxon>
        <taxon>50 kb inversion clade</taxon>
        <taxon>NPAAA clade</taxon>
        <taxon>indigoferoid/millettioid clade</taxon>
        <taxon>Phaseoleae</taxon>
        <taxon>Vigna</taxon>
    </lineage>
</organism>
<evidence type="ECO:0000256" key="1">
    <source>
        <dbReference type="ARBA" id="ARBA00004604"/>
    </source>
</evidence>
<protein>
    <submittedName>
        <fullName evidence="8">U3 small nucleolar RNA-associated protein 6</fullName>
    </submittedName>
</protein>